<proteinExistence type="predicted"/>
<protein>
    <submittedName>
        <fullName evidence="1">Uncharacterized protein</fullName>
    </submittedName>
</protein>
<gene>
    <name evidence="1" type="ORF">MLD38_012801</name>
</gene>
<keyword evidence="2" id="KW-1185">Reference proteome</keyword>
<accession>A0ACB9RAL1</accession>
<dbReference type="EMBL" id="CM042883">
    <property type="protein sequence ID" value="KAI4374856.1"/>
    <property type="molecule type" value="Genomic_DNA"/>
</dbReference>
<name>A0ACB9RAL1_9MYRT</name>
<evidence type="ECO:0000313" key="1">
    <source>
        <dbReference type="EMBL" id="KAI4374856.1"/>
    </source>
</evidence>
<evidence type="ECO:0000313" key="2">
    <source>
        <dbReference type="Proteomes" id="UP001057402"/>
    </source>
</evidence>
<comment type="caution">
    <text evidence="1">The sequence shown here is derived from an EMBL/GenBank/DDBJ whole genome shotgun (WGS) entry which is preliminary data.</text>
</comment>
<organism evidence="1 2">
    <name type="scientific">Melastoma candidum</name>
    <dbReference type="NCBI Taxonomy" id="119954"/>
    <lineage>
        <taxon>Eukaryota</taxon>
        <taxon>Viridiplantae</taxon>
        <taxon>Streptophyta</taxon>
        <taxon>Embryophyta</taxon>
        <taxon>Tracheophyta</taxon>
        <taxon>Spermatophyta</taxon>
        <taxon>Magnoliopsida</taxon>
        <taxon>eudicotyledons</taxon>
        <taxon>Gunneridae</taxon>
        <taxon>Pentapetalae</taxon>
        <taxon>rosids</taxon>
        <taxon>malvids</taxon>
        <taxon>Myrtales</taxon>
        <taxon>Melastomataceae</taxon>
        <taxon>Melastomatoideae</taxon>
        <taxon>Melastomateae</taxon>
        <taxon>Melastoma</taxon>
    </lineage>
</organism>
<sequence length="253" mass="26181">MAHYHDTSLPSHTTSCYFPHLPLPPLDHPASSPYPTPAPALRPRGCPPGSKNKPKPPVILPRDFPDSLHMHILELSLGADILTSLTKYARQRGRGLTVLSGLGTILSGLGTVLDISLCHSGSLALLNLRGKFKIMTLTGTVLPPPAPLGSGGLAVFMSGPQGQVVGGYVAGRLVAAGPVMLVASSFSYAVYESLPLTGESEEGGWEGRVDGGPQTSSGMGTGGGWVGDRSCTGFDSLTNGGDLLGWAGDRMKA</sequence>
<dbReference type="Proteomes" id="UP001057402">
    <property type="component" value="Chromosome 4"/>
</dbReference>
<reference evidence="2" key="1">
    <citation type="journal article" date="2023" name="Front. Plant Sci.">
        <title>Chromosomal-level genome assembly of Melastoma candidum provides insights into trichome evolution.</title>
        <authorList>
            <person name="Zhong Y."/>
            <person name="Wu W."/>
            <person name="Sun C."/>
            <person name="Zou P."/>
            <person name="Liu Y."/>
            <person name="Dai S."/>
            <person name="Zhou R."/>
        </authorList>
    </citation>
    <scope>NUCLEOTIDE SEQUENCE [LARGE SCALE GENOMIC DNA]</scope>
</reference>